<keyword evidence="3" id="KW-1185">Reference proteome</keyword>
<evidence type="ECO:0000313" key="2">
    <source>
        <dbReference type="EMBL" id="CAG8855885.1"/>
    </source>
</evidence>
<protein>
    <submittedName>
        <fullName evidence="2">1745_t:CDS:1</fullName>
    </submittedName>
</protein>
<dbReference type="PANTHER" id="PTHR31669:SF251">
    <property type="entry name" value="PROTEIN FAR1-RELATED SEQUENCE"/>
    <property type="match status" value="1"/>
</dbReference>
<proteinExistence type="predicted"/>
<feature type="domain" description="MULE transposase" evidence="1">
    <location>
        <begin position="15"/>
        <end position="109"/>
    </location>
</feature>
<sequence>MSPEQIERWLTFGDVVLNDNTSATNRYEMALSLFLVVDNHLSSRLVAQALTDDETKEAHIWILQQIKKATSEAIPYIIFTDADPALLAAIREEFPITNALHCMFHIAQNIPLNLKNNLRDRYDEFIKDFFDLQQSSFITIFEYKWKRLIEKYNNEHVVSYLQRVLYAIKETWAKA</sequence>
<reference evidence="2 3" key="1">
    <citation type="submission" date="2021-06" db="EMBL/GenBank/DDBJ databases">
        <authorList>
            <person name="Kallberg Y."/>
            <person name="Tangrot J."/>
            <person name="Rosling A."/>
        </authorList>
    </citation>
    <scope>NUCLEOTIDE SEQUENCE [LARGE SCALE GENOMIC DNA]</scope>
    <source>
        <strain evidence="2 3">120-4 pot B 10/14</strain>
    </source>
</reference>
<dbReference type="Proteomes" id="UP000789901">
    <property type="component" value="Unassembled WGS sequence"/>
</dbReference>
<dbReference type="InterPro" id="IPR018289">
    <property type="entry name" value="MULE_transposase_dom"/>
</dbReference>
<evidence type="ECO:0000313" key="3">
    <source>
        <dbReference type="Proteomes" id="UP000789901"/>
    </source>
</evidence>
<comment type="caution">
    <text evidence="2">The sequence shown here is derived from an EMBL/GenBank/DDBJ whole genome shotgun (WGS) entry which is preliminary data.</text>
</comment>
<name>A0ABN7XMZ4_GIGMA</name>
<dbReference type="InterPro" id="IPR031052">
    <property type="entry name" value="FHY3/FAR1"/>
</dbReference>
<dbReference type="PANTHER" id="PTHR31669">
    <property type="entry name" value="PROTEIN FAR1-RELATED SEQUENCE 10-RELATED"/>
    <property type="match status" value="1"/>
</dbReference>
<accession>A0ABN7XMZ4</accession>
<gene>
    <name evidence="2" type="ORF">GMARGA_LOCUS44706</name>
</gene>
<organism evidence="2 3">
    <name type="scientific">Gigaspora margarita</name>
    <dbReference type="NCBI Taxonomy" id="4874"/>
    <lineage>
        <taxon>Eukaryota</taxon>
        <taxon>Fungi</taxon>
        <taxon>Fungi incertae sedis</taxon>
        <taxon>Mucoromycota</taxon>
        <taxon>Glomeromycotina</taxon>
        <taxon>Glomeromycetes</taxon>
        <taxon>Diversisporales</taxon>
        <taxon>Gigasporaceae</taxon>
        <taxon>Gigaspora</taxon>
    </lineage>
</organism>
<dbReference type="EMBL" id="CAJVQB010154254">
    <property type="protein sequence ID" value="CAG8855885.1"/>
    <property type="molecule type" value="Genomic_DNA"/>
</dbReference>
<evidence type="ECO:0000259" key="1">
    <source>
        <dbReference type="Pfam" id="PF10551"/>
    </source>
</evidence>
<dbReference type="Pfam" id="PF10551">
    <property type="entry name" value="MULE"/>
    <property type="match status" value="1"/>
</dbReference>
<feature type="non-terminal residue" evidence="2">
    <location>
        <position position="175"/>
    </location>
</feature>